<evidence type="ECO:0000259" key="5">
    <source>
        <dbReference type="Pfam" id="PF13407"/>
    </source>
</evidence>
<sequence length="335" mass="37035">MKKKHYVVLLSAMILLILAITSFIYYSINTALASVDQNAGIIVPDKEPVYHFAMICENVDDPFWLSIKKGVEKASKEFNVAVEFNGPGISNMDEQWKYLDMAIASRVDGIVTYVWDEDQAGELINKGVKKDIPVVTIGRDAKASMRTAFVGMNAYSSGVQLGRMALAATGDEGDVAVLIGKNQVGGTMLQNLMISGIKDAFKIHDRIDFSIIEYDDLNFLGIEDTIKDLLTNRPELDTIVCTTASDTIAVAQRLIDLNKVGYNIIGYGDSPELLRYIDSEVVFGTVTANHEQMGYDAIRALMDIKEKGRTSAYFTVETRLITKANVDEYLKPGED</sequence>
<feature type="domain" description="Periplasmic binding protein" evidence="5">
    <location>
        <begin position="52"/>
        <end position="305"/>
    </location>
</feature>
<evidence type="ECO:0000313" key="7">
    <source>
        <dbReference type="Proteomes" id="UP000236151"/>
    </source>
</evidence>
<dbReference type="GO" id="GO:0030246">
    <property type="term" value="F:carbohydrate binding"/>
    <property type="evidence" value="ECO:0007669"/>
    <property type="project" value="UniProtKB-ARBA"/>
</dbReference>
<dbReference type="Proteomes" id="UP000236151">
    <property type="component" value="Unassembled WGS sequence"/>
</dbReference>
<dbReference type="PANTHER" id="PTHR46847">
    <property type="entry name" value="D-ALLOSE-BINDING PERIPLASMIC PROTEIN-RELATED"/>
    <property type="match status" value="1"/>
</dbReference>
<keyword evidence="4" id="KW-0472">Membrane</keyword>
<evidence type="ECO:0000256" key="3">
    <source>
        <dbReference type="ARBA" id="ARBA00022729"/>
    </source>
</evidence>
<dbReference type="Pfam" id="PF13407">
    <property type="entry name" value="Peripla_BP_4"/>
    <property type="match status" value="1"/>
</dbReference>
<dbReference type="AlphaFoldDB" id="A0A2K2FMP4"/>
<keyword evidence="7" id="KW-1185">Reference proteome</keyword>
<dbReference type="InterPro" id="IPR025997">
    <property type="entry name" value="SBP_2_dom"/>
</dbReference>
<keyword evidence="4" id="KW-0812">Transmembrane</keyword>
<dbReference type="Gene3D" id="3.40.50.2300">
    <property type="match status" value="2"/>
</dbReference>
<evidence type="ECO:0000256" key="4">
    <source>
        <dbReference type="SAM" id="Phobius"/>
    </source>
</evidence>
<comment type="caution">
    <text evidence="6">The sequence shown here is derived from an EMBL/GenBank/DDBJ whole genome shotgun (WGS) entry which is preliminary data.</text>
</comment>
<dbReference type="PANTHER" id="PTHR46847:SF1">
    <property type="entry name" value="D-ALLOSE-BINDING PERIPLASMIC PROTEIN-RELATED"/>
    <property type="match status" value="1"/>
</dbReference>
<dbReference type="SUPFAM" id="SSF53822">
    <property type="entry name" value="Periplasmic binding protein-like I"/>
    <property type="match status" value="1"/>
</dbReference>
<keyword evidence="4" id="KW-1133">Transmembrane helix</keyword>
<dbReference type="EMBL" id="NIOJ01000013">
    <property type="protein sequence ID" value="PNU00050.1"/>
    <property type="molecule type" value="Genomic_DNA"/>
</dbReference>
<protein>
    <recommendedName>
        <fullName evidence="5">Periplasmic binding protein domain-containing protein</fullName>
    </recommendedName>
</protein>
<dbReference type="RefSeq" id="WP_103080986.1">
    <property type="nucleotide sequence ID" value="NZ_NIOJ01000013.1"/>
</dbReference>
<evidence type="ECO:0000313" key="6">
    <source>
        <dbReference type="EMBL" id="PNU00050.1"/>
    </source>
</evidence>
<feature type="transmembrane region" description="Helical" evidence="4">
    <location>
        <begin position="7"/>
        <end position="28"/>
    </location>
</feature>
<accession>A0A2K2FMP4</accession>
<proteinExistence type="inferred from homology"/>
<comment type="subcellular location">
    <subcellularLocation>
        <location evidence="1">Cell envelope</location>
    </subcellularLocation>
</comment>
<dbReference type="GO" id="GO:0030313">
    <property type="term" value="C:cell envelope"/>
    <property type="evidence" value="ECO:0007669"/>
    <property type="project" value="UniProtKB-SubCell"/>
</dbReference>
<keyword evidence="3" id="KW-0732">Signal</keyword>
<organism evidence="6 7">
    <name type="scientific">Clostridium thermosuccinogenes</name>
    <dbReference type="NCBI Taxonomy" id="84032"/>
    <lineage>
        <taxon>Bacteria</taxon>
        <taxon>Bacillati</taxon>
        <taxon>Bacillota</taxon>
        <taxon>Clostridia</taxon>
        <taxon>Eubacteriales</taxon>
        <taxon>Clostridiaceae</taxon>
        <taxon>Clostridium</taxon>
    </lineage>
</organism>
<reference evidence="6 7" key="1">
    <citation type="submission" date="2017-06" db="EMBL/GenBank/DDBJ databases">
        <title>Investigating the central metabolism of Clostridium thermosuccinogenes.</title>
        <authorList>
            <person name="Koendjbiharie J.G."/>
            <person name="van Kranenburg R."/>
        </authorList>
    </citation>
    <scope>NUCLEOTIDE SEQUENCE [LARGE SCALE GENOMIC DNA]</scope>
    <source>
        <strain evidence="6 7">DSM 5806</strain>
    </source>
</reference>
<dbReference type="InterPro" id="IPR028082">
    <property type="entry name" value="Peripla_BP_I"/>
</dbReference>
<evidence type="ECO:0000256" key="1">
    <source>
        <dbReference type="ARBA" id="ARBA00004196"/>
    </source>
</evidence>
<evidence type="ECO:0000256" key="2">
    <source>
        <dbReference type="ARBA" id="ARBA00007639"/>
    </source>
</evidence>
<name>A0A2K2FMP4_9CLOT</name>
<comment type="similarity">
    <text evidence="2">Belongs to the bacterial solute-binding protein 2 family.</text>
</comment>
<gene>
    <name evidence="6" type="ORF">CDQ84_06850</name>
</gene>